<evidence type="ECO:0000313" key="1">
    <source>
        <dbReference type="EMBL" id="JAD37870.1"/>
    </source>
</evidence>
<organism evidence="1">
    <name type="scientific">Arundo donax</name>
    <name type="common">Giant reed</name>
    <name type="synonym">Donax arundinaceus</name>
    <dbReference type="NCBI Taxonomy" id="35708"/>
    <lineage>
        <taxon>Eukaryota</taxon>
        <taxon>Viridiplantae</taxon>
        <taxon>Streptophyta</taxon>
        <taxon>Embryophyta</taxon>
        <taxon>Tracheophyta</taxon>
        <taxon>Spermatophyta</taxon>
        <taxon>Magnoliopsida</taxon>
        <taxon>Liliopsida</taxon>
        <taxon>Poales</taxon>
        <taxon>Poaceae</taxon>
        <taxon>PACMAD clade</taxon>
        <taxon>Arundinoideae</taxon>
        <taxon>Arundineae</taxon>
        <taxon>Arundo</taxon>
    </lineage>
</organism>
<dbReference type="AlphaFoldDB" id="A0A0A8ZM95"/>
<protein>
    <submittedName>
        <fullName evidence="1">Uncharacterized protein</fullName>
    </submittedName>
</protein>
<dbReference type="EMBL" id="GBRH01260025">
    <property type="protein sequence ID" value="JAD37870.1"/>
    <property type="molecule type" value="Transcribed_RNA"/>
</dbReference>
<accession>A0A0A8ZM95</accession>
<name>A0A0A8ZM95_ARUDO</name>
<reference evidence="1" key="2">
    <citation type="journal article" date="2015" name="Data Brief">
        <title>Shoot transcriptome of the giant reed, Arundo donax.</title>
        <authorList>
            <person name="Barrero R.A."/>
            <person name="Guerrero F.D."/>
            <person name="Moolhuijzen P."/>
            <person name="Goolsby J.A."/>
            <person name="Tidwell J."/>
            <person name="Bellgard S.E."/>
            <person name="Bellgard M.I."/>
        </authorList>
    </citation>
    <scope>NUCLEOTIDE SEQUENCE</scope>
    <source>
        <tissue evidence="1">Shoot tissue taken approximately 20 cm above the soil surface</tissue>
    </source>
</reference>
<sequence length="18" mass="2182">MRCELLLGWNYQVENLIS</sequence>
<reference evidence="1" key="1">
    <citation type="submission" date="2014-09" db="EMBL/GenBank/DDBJ databases">
        <authorList>
            <person name="Magalhaes I.L.F."/>
            <person name="Oliveira U."/>
            <person name="Santos F.R."/>
            <person name="Vidigal T.H.D.A."/>
            <person name="Brescovit A.D."/>
            <person name="Santos A.J."/>
        </authorList>
    </citation>
    <scope>NUCLEOTIDE SEQUENCE</scope>
    <source>
        <tissue evidence="1">Shoot tissue taken approximately 20 cm above the soil surface</tissue>
    </source>
</reference>
<proteinExistence type="predicted"/>